<comment type="caution">
    <text evidence="1">The sequence shown here is derived from an EMBL/GenBank/DDBJ whole genome shotgun (WGS) entry which is preliminary data.</text>
</comment>
<reference evidence="1" key="1">
    <citation type="submission" date="2023-03" db="EMBL/GenBank/DDBJ databases">
        <authorList>
            <person name="Steffen K."/>
            <person name="Cardenas P."/>
        </authorList>
    </citation>
    <scope>NUCLEOTIDE SEQUENCE</scope>
</reference>
<name>A0AA35WT11_GEOBA</name>
<dbReference type="Proteomes" id="UP001174909">
    <property type="component" value="Unassembled WGS sequence"/>
</dbReference>
<organism evidence="1 2">
    <name type="scientific">Geodia barretti</name>
    <name type="common">Barrett's horny sponge</name>
    <dbReference type="NCBI Taxonomy" id="519541"/>
    <lineage>
        <taxon>Eukaryota</taxon>
        <taxon>Metazoa</taxon>
        <taxon>Porifera</taxon>
        <taxon>Demospongiae</taxon>
        <taxon>Heteroscleromorpha</taxon>
        <taxon>Tetractinellida</taxon>
        <taxon>Astrophorina</taxon>
        <taxon>Geodiidae</taxon>
        <taxon>Geodia</taxon>
    </lineage>
</organism>
<evidence type="ECO:0000313" key="2">
    <source>
        <dbReference type="Proteomes" id="UP001174909"/>
    </source>
</evidence>
<protein>
    <submittedName>
        <fullName evidence="1">Uncharacterized protein</fullName>
    </submittedName>
</protein>
<gene>
    <name evidence="1" type="ORF">GBAR_LOCUS14765</name>
</gene>
<dbReference type="EMBL" id="CASHTH010002167">
    <property type="protein sequence ID" value="CAI8025600.1"/>
    <property type="molecule type" value="Genomic_DNA"/>
</dbReference>
<evidence type="ECO:0000313" key="1">
    <source>
        <dbReference type="EMBL" id="CAI8025600.1"/>
    </source>
</evidence>
<keyword evidence="2" id="KW-1185">Reference proteome</keyword>
<dbReference type="AlphaFoldDB" id="A0AA35WT11"/>
<proteinExistence type="predicted"/>
<accession>A0AA35WT11</accession>
<sequence length="170" mass="19235">MSRKTRTKRIFLRNATTSSHHTTPSVPVLTLSLCTVHFQQALCKDVDVFGEQVDGCKEHYEATLLGLLSRCLREKKELASRAIGERVRVARSGVSFYKGMERGSNWVQKSRSLLDSLAQRTESVDRSEEAAEVRDELSVYVACTVQEQEDRVTECVDPAEMVILTLDIWL</sequence>